<dbReference type="PANTHER" id="PTHR10681:SF121">
    <property type="entry name" value="ALKYL HYDROPEROXIDE REDUCTASE C"/>
    <property type="match status" value="1"/>
</dbReference>
<organism evidence="16 17">
    <name type="scientific">Desulfovibrio gilichinskyi</name>
    <dbReference type="NCBI Taxonomy" id="1519643"/>
    <lineage>
        <taxon>Bacteria</taxon>
        <taxon>Pseudomonadati</taxon>
        <taxon>Thermodesulfobacteriota</taxon>
        <taxon>Desulfovibrionia</taxon>
        <taxon>Desulfovibrionales</taxon>
        <taxon>Desulfovibrionaceae</taxon>
        <taxon>Desulfovibrio</taxon>
    </lineage>
</organism>
<dbReference type="Pfam" id="PF00578">
    <property type="entry name" value="AhpC-TSA"/>
    <property type="match status" value="1"/>
</dbReference>
<evidence type="ECO:0000313" key="17">
    <source>
        <dbReference type="Proteomes" id="UP000192906"/>
    </source>
</evidence>
<keyword evidence="11" id="KW-0676">Redox-active center</keyword>
<dbReference type="RefSeq" id="WP_085102631.1">
    <property type="nucleotide sequence ID" value="NZ_FWZU01000004.1"/>
</dbReference>
<comment type="catalytic activity">
    <reaction evidence="13">
        <text>a hydroperoxide + NADH + H(+) = an alcohol + NAD(+) + H2O</text>
        <dbReference type="Rhea" id="RHEA:62628"/>
        <dbReference type="ChEBI" id="CHEBI:15377"/>
        <dbReference type="ChEBI" id="CHEBI:15378"/>
        <dbReference type="ChEBI" id="CHEBI:30879"/>
        <dbReference type="ChEBI" id="CHEBI:35924"/>
        <dbReference type="ChEBI" id="CHEBI:57540"/>
        <dbReference type="ChEBI" id="CHEBI:57945"/>
        <dbReference type="EC" id="1.11.1.26"/>
    </reaction>
</comment>
<dbReference type="PANTHER" id="PTHR10681">
    <property type="entry name" value="THIOREDOXIN PEROXIDASE"/>
    <property type="match status" value="1"/>
</dbReference>
<dbReference type="GO" id="GO:0042744">
    <property type="term" value="P:hydrogen peroxide catabolic process"/>
    <property type="evidence" value="ECO:0007669"/>
    <property type="project" value="TreeGrafter"/>
</dbReference>
<keyword evidence="7" id="KW-0575">Peroxidase</keyword>
<evidence type="ECO:0000256" key="7">
    <source>
        <dbReference type="ARBA" id="ARBA00022559"/>
    </source>
</evidence>
<evidence type="ECO:0000256" key="13">
    <source>
        <dbReference type="ARBA" id="ARBA00047572"/>
    </source>
</evidence>
<dbReference type="FunFam" id="3.40.30.10:FF:000002">
    <property type="entry name" value="Alkyl hydroperoxide reductase C"/>
    <property type="match status" value="1"/>
</dbReference>
<keyword evidence="17" id="KW-1185">Reference proteome</keyword>
<comment type="subcellular location">
    <subcellularLocation>
        <location evidence="1">Cytoplasm</location>
    </subcellularLocation>
</comment>
<feature type="domain" description="Thioredoxin" evidence="15">
    <location>
        <begin position="15"/>
        <end position="174"/>
    </location>
</feature>
<evidence type="ECO:0000256" key="4">
    <source>
        <dbReference type="ARBA" id="ARBA00013021"/>
    </source>
</evidence>
<keyword evidence="6" id="KW-0963">Cytoplasm</keyword>
<dbReference type="PROSITE" id="PS51352">
    <property type="entry name" value="THIOREDOXIN_2"/>
    <property type="match status" value="1"/>
</dbReference>
<dbReference type="InterPro" id="IPR000866">
    <property type="entry name" value="AhpC/TSA"/>
</dbReference>
<dbReference type="Proteomes" id="UP000192906">
    <property type="component" value="Unassembled WGS sequence"/>
</dbReference>
<accession>A0A1X7E1G2</accession>
<proteinExistence type="inferred from homology"/>
<sequence length="210" mass="23618">MSCGHDHSVEFLPEAIIGQKVENFVLEAFDPEDCGFCEVDLEKIQKEGKWTILFFYPADFTFVCPTELADLATKHAELEKLGCEVVSVSTDTKFVHLAWKNDERLLQDVKFKMAADPTGEVSDFFGVYDPETGLALRGTFIINPEGVLVSSEINFYNVGRNADELLRKVEANVYLKDHPFEACPAKWTPGEKTLTPSEKLVGKVYEQLND</sequence>
<feature type="active site" description="Cysteine sulfenic acid (-SOH) intermediate; for peroxidase activity" evidence="14">
    <location>
        <position position="64"/>
    </location>
</feature>
<dbReference type="OrthoDB" id="9812811at2"/>
<evidence type="ECO:0000256" key="5">
    <source>
        <dbReference type="ARBA" id="ARBA00017462"/>
    </source>
</evidence>
<dbReference type="GO" id="GO:0006979">
    <property type="term" value="P:response to oxidative stress"/>
    <property type="evidence" value="ECO:0007669"/>
    <property type="project" value="TreeGrafter"/>
</dbReference>
<comment type="subunit">
    <text evidence="3">Homodimer; disulfide-linked, upon oxidation. 5 homodimers assemble to form a ring-like decamer.</text>
</comment>
<dbReference type="InterPro" id="IPR050217">
    <property type="entry name" value="Peroxiredoxin"/>
</dbReference>
<evidence type="ECO:0000313" key="16">
    <source>
        <dbReference type="EMBL" id="SMF25304.1"/>
    </source>
</evidence>
<dbReference type="AlphaFoldDB" id="A0A1X7E1G2"/>
<evidence type="ECO:0000256" key="9">
    <source>
        <dbReference type="ARBA" id="ARBA00023002"/>
    </source>
</evidence>
<keyword evidence="9" id="KW-0560">Oxidoreductase</keyword>
<evidence type="ECO:0000256" key="1">
    <source>
        <dbReference type="ARBA" id="ARBA00004496"/>
    </source>
</evidence>
<evidence type="ECO:0000256" key="12">
    <source>
        <dbReference type="ARBA" id="ARBA00032077"/>
    </source>
</evidence>
<dbReference type="SUPFAM" id="SSF52833">
    <property type="entry name" value="Thioredoxin-like"/>
    <property type="match status" value="1"/>
</dbReference>
<keyword evidence="8" id="KW-0049">Antioxidant</keyword>
<dbReference type="InterPro" id="IPR013766">
    <property type="entry name" value="Thioredoxin_domain"/>
</dbReference>
<evidence type="ECO:0000256" key="10">
    <source>
        <dbReference type="ARBA" id="ARBA00023157"/>
    </source>
</evidence>
<dbReference type="GO" id="GO:0045454">
    <property type="term" value="P:cell redox homeostasis"/>
    <property type="evidence" value="ECO:0007669"/>
    <property type="project" value="TreeGrafter"/>
</dbReference>
<dbReference type="EMBL" id="FWZU01000004">
    <property type="protein sequence ID" value="SMF25304.1"/>
    <property type="molecule type" value="Genomic_DNA"/>
</dbReference>
<evidence type="ECO:0000259" key="15">
    <source>
        <dbReference type="PROSITE" id="PS51352"/>
    </source>
</evidence>
<evidence type="ECO:0000256" key="2">
    <source>
        <dbReference type="ARBA" id="ARBA00009796"/>
    </source>
</evidence>
<evidence type="ECO:0000256" key="3">
    <source>
        <dbReference type="ARBA" id="ARBA00011654"/>
    </source>
</evidence>
<dbReference type="CDD" id="cd03015">
    <property type="entry name" value="PRX_Typ2cys"/>
    <property type="match status" value="1"/>
</dbReference>
<evidence type="ECO:0000256" key="11">
    <source>
        <dbReference type="ARBA" id="ARBA00023284"/>
    </source>
</evidence>
<dbReference type="PIRSF" id="PIRSF000239">
    <property type="entry name" value="AHPC"/>
    <property type="match status" value="1"/>
</dbReference>
<protein>
    <recommendedName>
        <fullName evidence="5">Alkyl hydroperoxide reductase C</fullName>
        <ecNumber evidence="4">1.11.1.26</ecNumber>
    </recommendedName>
    <alternativeName>
        <fullName evidence="12">Peroxiredoxin</fullName>
    </alternativeName>
</protein>
<dbReference type="Pfam" id="PF10417">
    <property type="entry name" value="1-cysPrx_C"/>
    <property type="match status" value="1"/>
</dbReference>
<dbReference type="GO" id="GO:0033554">
    <property type="term" value="P:cellular response to stress"/>
    <property type="evidence" value="ECO:0007669"/>
    <property type="project" value="TreeGrafter"/>
</dbReference>
<dbReference type="GO" id="GO:0008379">
    <property type="term" value="F:thioredoxin peroxidase activity"/>
    <property type="evidence" value="ECO:0007669"/>
    <property type="project" value="TreeGrafter"/>
</dbReference>
<reference evidence="17" key="1">
    <citation type="submission" date="2017-04" db="EMBL/GenBank/DDBJ databases">
        <authorList>
            <person name="Varghese N."/>
            <person name="Submissions S."/>
        </authorList>
    </citation>
    <scope>NUCLEOTIDE SEQUENCE [LARGE SCALE GENOMIC DNA]</scope>
    <source>
        <strain evidence="17">K3S</strain>
    </source>
</reference>
<name>A0A1X7E1G2_9BACT</name>
<dbReference type="Gene3D" id="3.40.30.10">
    <property type="entry name" value="Glutaredoxin"/>
    <property type="match status" value="1"/>
</dbReference>
<evidence type="ECO:0000256" key="6">
    <source>
        <dbReference type="ARBA" id="ARBA00022490"/>
    </source>
</evidence>
<evidence type="ECO:0000256" key="14">
    <source>
        <dbReference type="PIRSR" id="PIRSR000239-1"/>
    </source>
</evidence>
<dbReference type="InterPro" id="IPR036249">
    <property type="entry name" value="Thioredoxin-like_sf"/>
</dbReference>
<dbReference type="GO" id="GO:0102039">
    <property type="term" value="F:NADH-dependent peroxiredoxin activity"/>
    <property type="evidence" value="ECO:0007669"/>
    <property type="project" value="UniProtKB-EC"/>
</dbReference>
<dbReference type="InterPro" id="IPR024706">
    <property type="entry name" value="Peroxiredoxin_AhpC-typ"/>
</dbReference>
<comment type="similarity">
    <text evidence="2">Belongs to the peroxiredoxin family. AhpC/Prx1 subfamily.</text>
</comment>
<dbReference type="InterPro" id="IPR019479">
    <property type="entry name" value="Peroxiredoxin_C"/>
</dbReference>
<dbReference type="GO" id="GO:0005829">
    <property type="term" value="C:cytosol"/>
    <property type="evidence" value="ECO:0007669"/>
    <property type="project" value="TreeGrafter"/>
</dbReference>
<keyword evidence="10" id="KW-1015">Disulfide bond</keyword>
<dbReference type="STRING" id="1519643.SAMN06295933_2462"/>
<dbReference type="EC" id="1.11.1.26" evidence="4"/>
<evidence type="ECO:0000256" key="8">
    <source>
        <dbReference type="ARBA" id="ARBA00022862"/>
    </source>
</evidence>
<gene>
    <name evidence="16" type="ORF">SAMN06295933_2462</name>
</gene>